<evidence type="ECO:0000313" key="2">
    <source>
        <dbReference type="Proteomes" id="UP000321797"/>
    </source>
</evidence>
<comment type="caution">
    <text evidence="1">The sequence shown here is derived from an EMBL/GenBank/DDBJ whole genome shotgun (WGS) entry which is preliminary data.</text>
</comment>
<dbReference type="RefSeq" id="WP_276760449.1">
    <property type="nucleotide sequence ID" value="NZ_SSGD01000052.1"/>
</dbReference>
<proteinExistence type="predicted"/>
<name>A0A5C7Y4J1_9MYCO</name>
<dbReference type="Proteomes" id="UP000321797">
    <property type="component" value="Unassembled WGS sequence"/>
</dbReference>
<reference evidence="1 2" key="1">
    <citation type="submission" date="2018-09" db="EMBL/GenBank/DDBJ databases">
        <title>Metagenome Assembled Genomes from an Advanced Water Purification Facility.</title>
        <authorList>
            <person name="Stamps B.W."/>
            <person name="Spear J.R."/>
        </authorList>
    </citation>
    <scope>NUCLEOTIDE SEQUENCE [LARGE SCALE GENOMIC DNA]</scope>
    <source>
        <strain evidence="1">Bin_29_2</strain>
    </source>
</reference>
<gene>
    <name evidence="1" type="ORF">E6Q54_10465</name>
</gene>
<organism evidence="1 2">
    <name type="scientific">Mycolicibacter arupensis</name>
    <dbReference type="NCBI Taxonomy" id="342002"/>
    <lineage>
        <taxon>Bacteria</taxon>
        <taxon>Bacillati</taxon>
        <taxon>Actinomycetota</taxon>
        <taxon>Actinomycetes</taxon>
        <taxon>Mycobacteriales</taxon>
        <taxon>Mycobacteriaceae</taxon>
        <taxon>Mycolicibacter</taxon>
    </lineage>
</organism>
<accession>A0A5C7Y4J1</accession>
<protein>
    <submittedName>
        <fullName evidence="1">Uncharacterized protein</fullName>
    </submittedName>
</protein>
<sequence length="88" mass="9315">MTPEAAEEIDAARDALALVDAALSGDNSAAQFIAGTYADNAGVLLRQLLSITEVFARRIGELTETDPHEITRQLRDAVAATEGEISSE</sequence>
<dbReference type="EMBL" id="SSGD01000052">
    <property type="protein sequence ID" value="TXI56486.1"/>
    <property type="molecule type" value="Genomic_DNA"/>
</dbReference>
<evidence type="ECO:0000313" key="1">
    <source>
        <dbReference type="EMBL" id="TXI56486.1"/>
    </source>
</evidence>
<dbReference type="AlphaFoldDB" id="A0A5C7Y4J1"/>